<dbReference type="GO" id="GO:0015297">
    <property type="term" value="F:antiporter activity"/>
    <property type="evidence" value="ECO:0007669"/>
    <property type="project" value="UniProtKB-KW"/>
</dbReference>
<feature type="transmembrane region" description="Helical" evidence="9">
    <location>
        <begin position="6"/>
        <end position="26"/>
    </location>
</feature>
<comment type="similarity">
    <text evidence="2">Belongs to the monovalent cation:proton antiporter 2 (CPA2) transporter (TC 2.A.37) family.</text>
</comment>
<keyword evidence="7" id="KW-0406">Ion transport</keyword>
<dbReference type="EMBL" id="JOJP01000001">
    <property type="protein sequence ID" value="KEI71785.1"/>
    <property type="molecule type" value="Genomic_DNA"/>
</dbReference>
<reference evidence="11 12" key="1">
    <citation type="submission" date="2014-06" db="EMBL/GenBank/DDBJ databases">
        <title>Whole Genome Sequences of Three Symbiotic Endozoicomonas Bacteria.</title>
        <authorList>
            <person name="Neave M.J."/>
            <person name="Apprill A."/>
            <person name="Voolstra C.R."/>
        </authorList>
    </citation>
    <scope>NUCLEOTIDE SEQUENCE [LARGE SCALE GENOMIC DNA]</scope>
    <source>
        <strain evidence="11 12">DSM 22380</strain>
    </source>
</reference>
<feature type="transmembrane region" description="Helical" evidence="9">
    <location>
        <begin position="357"/>
        <end position="377"/>
    </location>
</feature>
<evidence type="ECO:0000313" key="12">
    <source>
        <dbReference type="Proteomes" id="UP000027997"/>
    </source>
</evidence>
<feature type="transmembrane region" description="Helical" evidence="9">
    <location>
        <begin position="216"/>
        <end position="235"/>
    </location>
</feature>
<dbReference type="STRING" id="305900.GV64_14490"/>
<keyword evidence="4" id="KW-0050">Antiport</keyword>
<feature type="transmembrane region" description="Helical" evidence="9">
    <location>
        <begin position="88"/>
        <end position="111"/>
    </location>
</feature>
<dbReference type="GO" id="GO:0016020">
    <property type="term" value="C:membrane"/>
    <property type="evidence" value="ECO:0007669"/>
    <property type="project" value="UniProtKB-SubCell"/>
</dbReference>
<evidence type="ECO:0000259" key="10">
    <source>
        <dbReference type="Pfam" id="PF00999"/>
    </source>
</evidence>
<feature type="transmembrane region" description="Helical" evidence="9">
    <location>
        <begin position="290"/>
        <end position="313"/>
    </location>
</feature>
<keyword evidence="6 9" id="KW-1133">Transmembrane helix</keyword>
<feature type="transmembrane region" description="Helical" evidence="9">
    <location>
        <begin position="268"/>
        <end position="284"/>
    </location>
</feature>
<dbReference type="Pfam" id="PF00999">
    <property type="entry name" value="Na_H_Exchanger"/>
    <property type="match status" value="1"/>
</dbReference>
<evidence type="ECO:0000256" key="6">
    <source>
        <dbReference type="ARBA" id="ARBA00022989"/>
    </source>
</evidence>
<evidence type="ECO:0000313" key="11">
    <source>
        <dbReference type="EMBL" id="KEI71785.1"/>
    </source>
</evidence>
<proteinExistence type="inferred from homology"/>
<comment type="subcellular location">
    <subcellularLocation>
        <location evidence="1">Membrane</location>
        <topology evidence="1">Multi-pass membrane protein</topology>
    </subcellularLocation>
</comment>
<evidence type="ECO:0000256" key="9">
    <source>
        <dbReference type="SAM" id="Phobius"/>
    </source>
</evidence>
<evidence type="ECO:0000256" key="7">
    <source>
        <dbReference type="ARBA" id="ARBA00023065"/>
    </source>
</evidence>
<evidence type="ECO:0000256" key="8">
    <source>
        <dbReference type="ARBA" id="ARBA00023136"/>
    </source>
</evidence>
<evidence type="ECO:0000256" key="2">
    <source>
        <dbReference type="ARBA" id="ARBA00005551"/>
    </source>
</evidence>
<feature type="transmembrane region" description="Helical" evidence="9">
    <location>
        <begin position="148"/>
        <end position="170"/>
    </location>
</feature>
<dbReference type="Proteomes" id="UP000027997">
    <property type="component" value="Unassembled WGS sequence"/>
</dbReference>
<feature type="transmembrane region" description="Helical" evidence="9">
    <location>
        <begin position="117"/>
        <end position="136"/>
    </location>
</feature>
<feature type="transmembrane region" description="Helical" evidence="9">
    <location>
        <begin position="182"/>
        <end position="204"/>
    </location>
</feature>
<keyword evidence="3" id="KW-0813">Transport</keyword>
<evidence type="ECO:0000256" key="1">
    <source>
        <dbReference type="ARBA" id="ARBA00004141"/>
    </source>
</evidence>
<feature type="transmembrane region" description="Helical" evidence="9">
    <location>
        <begin position="59"/>
        <end position="76"/>
    </location>
</feature>
<dbReference type="PANTHER" id="PTHR42751:SF3">
    <property type="entry name" value="SODIUM_GLUTAMATE SYMPORTER"/>
    <property type="match status" value="1"/>
</dbReference>
<dbReference type="Gene3D" id="1.20.1530.20">
    <property type="match status" value="1"/>
</dbReference>
<dbReference type="RefSeq" id="WP_026258394.1">
    <property type="nucleotide sequence ID" value="NZ_JOJP01000001.1"/>
</dbReference>
<comment type="caution">
    <text evidence="11">The sequence shown here is derived from an EMBL/GenBank/DDBJ whole genome shotgun (WGS) entry which is preliminary data.</text>
</comment>
<dbReference type="PANTHER" id="PTHR42751">
    <property type="entry name" value="SODIUM/HYDROGEN EXCHANGER FAMILY/TRKA DOMAIN PROTEIN"/>
    <property type="match status" value="1"/>
</dbReference>
<keyword evidence="12" id="KW-1185">Reference proteome</keyword>
<sequence>MESGSLLFSFFLIFTGAAVLATGALFTRQPLLVAYIALGAILGPFGLEVVNDTNLLNDIAHVGIIFLLFLLGLDMQPSHLAHLLKKTATVGLLSSFLFALTGYGLGLAFGLPQNESIIIGATMMFSSTIIGIKLLPTTVLHHKHTGEIMVSLLLLQDLMAIIALLLLYNLDPSHSANYSELIMAFIALPALIFTAIMLVKYLLLPLMARFDRFHEYLFLMALGWCLGFAELAHSLNLSYEIGAFIAGISIATSPIAQYIAINLKPLRDFFLVLFFFSIGASFNLDLLSHVLIPALVMTGIVIVIKPVIFGFLLRKVSEKRSTAWEVGFRLGQTSEFSILIAAFASGQNLIGEVSAHIIQATAILSLIVSSYIVVFRFESPIALSERLRRD</sequence>
<dbReference type="eggNOG" id="COG4651">
    <property type="taxonomic scope" value="Bacteria"/>
</dbReference>
<evidence type="ECO:0000256" key="3">
    <source>
        <dbReference type="ARBA" id="ARBA00022448"/>
    </source>
</evidence>
<evidence type="ECO:0000256" key="4">
    <source>
        <dbReference type="ARBA" id="ARBA00022449"/>
    </source>
</evidence>
<dbReference type="GO" id="GO:1902600">
    <property type="term" value="P:proton transmembrane transport"/>
    <property type="evidence" value="ECO:0007669"/>
    <property type="project" value="InterPro"/>
</dbReference>
<accession>A0A081KCA9</accession>
<keyword evidence="8 9" id="KW-0472">Membrane</keyword>
<organism evidence="11 12">
    <name type="scientific">Endozoicomonas elysicola</name>
    <dbReference type="NCBI Taxonomy" id="305900"/>
    <lineage>
        <taxon>Bacteria</taxon>
        <taxon>Pseudomonadati</taxon>
        <taxon>Pseudomonadota</taxon>
        <taxon>Gammaproteobacteria</taxon>
        <taxon>Oceanospirillales</taxon>
        <taxon>Endozoicomonadaceae</taxon>
        <taxon>Endozoicomonas</taxon>
    </lineage>
</organism>
<name>A0A081KCA9_9GAMM</name>
<protein>
    <submittedName>
        <fullName evidence="11">Sodium:hydrogen antiporter</fullName>
    </submittedName>
</protein>
<feature type="domain" description="Cation/H+ exchanger transmembrane" evidence="10">
    <location>
        <begin position="23"/>
        <end position="372"/>
    </location>
</feature>
<dbReference type="InterPro" id="IPR038770">
    <property type="entry name" value="Na+/solute_symporter_sf"/>
</dbReference>
<dbReference type="InterPro" id="IPR006153">
    <property type="entry name" value="Cation/H_exchanger_TM"/>
</dbReference>
<keyword evidence="5 9" id="KW-0812">Transmembrane</keyword>
<feature type="transmembrane region" description="Helical" evidence="9">
    <location>
        <begin position="241"/>
        <end position="261"/>
    </location>
</feature>
<feature type="transmembrane region" description="Helical" evidence="9">
    <location>
        <begin position="334"/>
        <end position="351"/>
    </location>
</feature>
<dbReference type="AlphaFoldDB" id="A0A081KCA9"/>
<evidence type="ECO:0000256" key="5">
    <source>
        <dbReference type="ARBA" id="ARBA00022692"/>
    </source>
</evidence>
<gene>
    <name evidence="11" type="ORF">GV64_14490</name>
</gene>
<feature type="transmembrane region" description="Helical" evidence="9">
    <location>
        <begin position="31"/>
        <end position="47"/>
    </location>
</feature>